<dbReference type="EMBL" id="LLXS01000069">
    <property type="protein sequence ID" value="KRG37787.1"/>
    <property type="molecule type" value="Genomic_DNA"/>
</dbReference>
<evidence type="ECO:0000259" key="1">
    <source>
        <dbReference type="Pfam" id="PF01610"/>
    </source>
</evidence>
<dbReference type="Proteomes" id="UP000050836">
    <property type="component" value="Unassembled WGS sequence"/>
</dbReference>
<gene>
    <name evidence="2" type="ORF">ARC78_15895</name>
</gene>
<keyword evidence="3" id="KW-1185">Reference proteome</keyword>
<protein>
    <recommendedName>
        <fullName evidence="1">Transposase IS204/IS1001/IS1096/IS1165 DDE domain-containing protein</fullName>
    </recommendedName>
</protein>
<comment type="caution">
    <text evidence="2">The sequence shown here is derived from an EMBL/GenBank/DDBJ whole genome shotgun (WGS) entry which is preliminary data.</text>
</comment>
<evidence type="ECO:0000313" key="3">
    <source>
        <dbReference type="Proteomes" id="UP000050836"/>
    </source>
</evidence>
<sequence length="91" mass="10684">MSDQSFCPMRSRVLGIDELKIIGQYRAMITNVERKTVFDIRPSRAKAELMPYFRDLRDKDSVEWVAMDMYHVYRQVVRATGNPPINQSSEK</sequence>
<reference evidence="2 3" key="1">
    <citation type="submission" date="2015-10" db="EMBL/GenBank/DDBJ databases">
        <title>Genome sequencing and analysis of members of genus Stenotrophomonas.</title>
        <authorList>
            <person name="Patil P.P."/>
            <person name="Midha S."/>
            <person name="Patil P.B."/>
        </authorList>
    </citation>
    <scope>NUCLEOTIDE SEQUENCE [LARGE SCALE GENOMIC DNA]</scope>
    <source>
        <strain evidence="2 3">JCM 9942</strain>
    </source>
</reference>
<dbReference type="AlphaFoldDB" id="A0A0Q9ZY01"/>
<feature type="domain" description="Transposase IS204/IS1001/IS1096/IS1165 DDE" evidence="1">
    <location>
        <begin position="14"/>
        <end position="79"/>
    </location>
</feature>
<dbReference type="Pfam" id="PF01610">
    <property type="entry name" value="DDE_Tnp_ISL3"/>
    <property type="match status" value="1"/>
</dbReference>
<dbReference type="InterPro" id="IPR002560">
    <property type="entry name" value="Transposase_DDE"/>
</dbReference>
<evidence type="ECO:0000313" key="2">
    <source>
        <dbReference type="EMBL" id="KRG37787.1"/>
    </source>
</evidence>
<name>A0A0Q9ZY01_9GAMM</name>
<accession>A0A0Q9ZY01</accession>
<organism evidence="2 3">
    <name type="scientific">Stenotrophomonas pictorum JCM 9942</name>
    <dbReference type="NCBI Taxonomy" id="1236960"/>
    <lineage>
        <taxon>Bacteria</taxon>
        <taxon>Pseudomonadati</taxon>
        <taxon>Pseudomonadota</taxon>
        <taxon>Gammaproteobacteria</taxon>
        <taxon>Lysobacterales</taxon>
        <taxon>Lysobacteraceae</taxon>
        <taxon>Stenotrophomonas</taxon>
    </lineage>
</organism>
<proteinExistence type="predicted"/>